<dbReference type="Gene3D" id="1.10.10.10">
    <property type="entry name" value="Winged helix-like DNA-binding domain superfamily/Winged helix DNA-binding domain"/>
    <property type="match status" value="2"/>
</dbReference>
<evidence type="ECO:0000259" key="1">
    <source>
        <dbReference type="PROSITE" id="PS50043"/>
    </source>
</evidence>
<evidence type="ECO:0000313" key="3">
    <source>
        <dbReference type="Proteomes" id="UP001212821"/>
    </source>
</evidence>
<protein>
    <submittedName>
        <fullName evidence="2">Helix-turn-helix transcriptional regulator</fullName>
    </submittedName>
</protein>
<name>A0ABY7QG31_9ACTN</name>
<dbReference type="InterPro" id="IPR016032">
    <property type="entry name" value="Sig_transdc_resp-reg_C-effctor"/>
</dbReference>
<dbReference type="SUPFAM" id="SSF46894">
    <property type="entry name" value="C-terminal effector domain of the bipartite response regulators"/>
    <property type="match status" value="1"/>
</dbReference>
<dbReference type="PANTHER" id="PTHR34293:SF1">
    <property type="entry name" value="HTH-TYPE TRANSCRIPTIONAL REGULATOR TRMBL2"/>
    <property type="match status" value="1"/>
</dbReference>
<reference evidence="3" key="1">
    <citation type="submission" date="2022-12" db="EMBL/GenBank/DDBJ databases">
        <authorList>
            <person name="Mo P."/>
        </authorList>
    </citation>
    <scope>NUCLEOTIDE SEQUENCE [LARGE SCALE GENOMIC DNA]</scope>
    <source>
        <strain evidence="3">HUAS 3-15</strain>
    </source>
</reference>
<feature type="domain" description="HTH luxR-type" evidence="1">
    <location>
        <begin position="257"/>
        <end position="322"/>
    </location>
</feature>
<dbReference type="EMBL" id="CP115450">
    <property type="protein sequence ID" value="WBP91224.1"/>
    <property type="molecule type" value="Genomic_DNA"/>
</dbReference>
<accession>A0ABY7QG31</accession>
<dbReference type="Pfam" id="PF00196">
    <property type="entry name" value="GerE"/>
    <property type="match status" value="1"/>
</dbReference>
<evidence type="ECO:0000313" key="2">
    <source>
        <dbReference type="EMBL" id="WBP91224.1"/>
    </source>
</evidence>
<dbReference type="InterPro" id="IPR036388">
    <property type="entry name" value="WH-like_DNA-bd_sf"/>
</dbReference>
<dbReference type="InterPro" id="IPR051797">
    <property type="entry name" value="TrmB-like"/>
</dbReference>
<organism evidence="2 3">
    <name type="scientific">Kitasatospora cathayae</name>
    <dbReference type="NCBI Taxonomy" id="3004092"/>
    <lineage>
        <taxon>Bacteria</taxon>
        <taxon>Bacillati</taxon>
        <taxon>Actinomycetota</taxon>
        <taxon>Actinomycetes</taxon>
        <taxon>Kitasatosporales</taxon>
        <taxon>Streptomycetaceae</taxon>
        <taxon>Kitasatospora</taxon>
    </lineage>
</organism>
<dbReference type="SMART" id="SM00421">
    <property type="entry name" value="HTH_LUXR"/>
    <property type="match status" value="1"/>
</dbReference>
<gene>
    <name evidence="2" type="ORF">O1G21_38670</name>
</gene>
<keyword evidence="3" id="KW-1185">Reference proteome</keyword>
<dbReference type="InterPro" id="IPR000792">
    <property type="entry name" value="Tscrpt_reg_LuxR_C"/>
</dbReference>
<dbReference type="PRINTS" id="PR00038">
    <property type="entry name" value="HTHLUXR"/>
</dbReference>
<dbReference type="Proteomes" id="UP001212821">
    <property type="component" value="Chromosome"/>
</dbReference>
<proteinExistence type="predicted"/>
<dbReference type="PROSITE" id="PS50043">
    <property type="entry name" value="HTH_LUXR_2"/>
    <property type="match status" value="1"/>
</dbReference>
<dbReference type="RefSeq" id="WP_270150451.1">
    <property type="nucleotide sequence ID" value="NZ_CP115450.1"/>
</dbReference>
<sequence length="324" mass="34490">MLEALGVTAPATAVYQAMLDRPGDSVEQLAAFCGLSPAQVHAGLDELSRFMLVRASSECPGRMRAVAPEVGLADILARQEADLAARQAQLATSRAALTRLVAERAYHRAGDAERLMGMDAIQSRLELLGRGAVTEVLGVHPGSHRRPEDLEAGRGPNEAALARGVAIKSLYQESTRNDPHATNYAHWLLSRGGEVRTAPVLPQRLVIVDRSQALVPVDPADSRKGALHVSAPGIVAALVDLFEQAWSIAVPVGAVRAEDPTTGLSDTERELLRLLGTGLTDETAGQRLGLSARTVSRHMSSIMERLGASSRFEAGIKAAQKGWL</sequence>
<dbReference type="PANTHER" id="PTHR34293">
    <property type="entry name" value="HTH-TYPE TRANSCRIPTIONAL REGULATOR TRMBL2"/>
    <property type="match status" value="1"/>
</dbReference>